<dbReference type="GO" id="GO:0016787">
    <property type="term" value="F:hydrolase activity"/>
    <property type="evidence" value="ECO:0007669"/>
    <property type="project" value="UniProtKB-KW"/>
</dbReference>
<evidence type="ECO:0000313" key="4">
    <source>
        <dbReference type="Proteomes" id="UP000622687"/>
    </source>
</evidence>
<dbReference type="SUPFAM" id="SSF56281">
    <property type="entry name" value="Metallo-hydrolase/oxidoreductase"/>
    <property type="match status" value="1"/>
</dbReference>
<dbReference type="Pfam" id="PF12706">
    <property type="entry name" value="Lactamase_B_2"/>
    <property type="match status" value="1"/>
</dbReference>
<evidence type="ECO:0000256" key="1">
    <source>
        <dbReference type="ARBA" id="ARBA00022801"/>
    </source>
</evidence>
<dbReference type="PANTHER" id="PTHR43546:SF9">
    <property type="entry name" value="L-ASCORBATE-6-PHOSPHATE LACTONASE ULAG-RELATED"/>
    <property type="match status" value="1"/>
</dbReference>
<protein>
    <submittedName>
        <fullName evidence="3">MBL fold metallo-hydrolase</fullName>
    </submittedName>
</protein>
<gene>
    <name evidence="3" type="ORF">I6U51_04525</name>
</gene>
<dbReference type="InterPro" id="IPR050114">
    <property type="entry name" value="UPF0173_UPF0282_UlaG_hydrolase"/>
</dbReference>
<evidence type="ECO:0000259" key="2">
    <source>
        <dbReference type="Pfam" id="PF12706"/>
    </source>
</evidence>
<feature type="domain" description="Metallo-beta-lactamase" evidence="2">
    <location>
        <begin position="19"/>
        <end position="213"/>
    </location>
</feature>
<dbReference type="Gene3D" id="3.60.15.10">
    <property type="entry name" value="Ribonuclease Z/Hydroxyacylglutathione hydrolase-like"/>
    <property type="match status" value="1"/>
</dbReference>
<dbReference type="PANTHER" id="PTHR43546">
    <property type="entry name" value="UPF0173 METAL-DEPENDENT HYDROLASE MJ1163-RELATED"/>
    <property type="match status" value="1"/>
</dbReference>
<dbReference type="EMBL" id="JAEEGB010000005">
    <property type="protein sequence ID" value="MBI6871973.1"/>
    <property type="molecule type" value="Genomic_DNA"/>
</dbReference>
<reference evidence="3" key="1">
    <citation type="submission" date="2020-12" db="EMBL/GenBank/DDBJ databases">
        <title>Clostridium thailandense sp. nov., a novel acetogenic bacterium isolated from peat land soil in Thailand.</title>
        <authorList>
            <person name="Chaikitkaew S."/>
            <person name="Birkeland N.K."/>
        </authorList>
    </citation>
    <scope>NUCLEOTIDE SEQUENCE</scope>
    <source>
        <strain evidence="3">DSM 17425</strain>
    </source>
</reference>
<keyword evidence="1" id="KW-0378">Hydrolase</keyword>
<dbReference type="AlphaFoldDB" id="A0A934HW98"/>
<evidence type="ECO:0000313" key="3">
    <source>
        <dbReference type="EMBL" id="MBI6871973.1"/>
    </source>
</evidence>
<dbReference type="RefSeq" id="WP_211141406.1">
    <property type="nucleotide sequence ID" value="NZ_JAEEGB010000005.1"/>
</dbReference>
<dbReference type="Proteomes" id="UP000622687">
    <property type="component" value="Unassembled WGS sequence"/>
</dbReference>
<name>A0A934HW98_9CLOT</name>
<comment type="caution">
    <text evidence="3">The sequence shown here is derived from an EMBL/GenBank/DDBJ whole genome shotgun (WGS) entry which is preliminary data.</text>
</comment>
<sequence>MRIQLIRHATLLLKINNKRIIVDPILSPAGTMDAIPNVYNANKNPLVDLHVDFESLINVDAILLTHTHRDHFDEAAAQLISKHIPVFCQPVDKEKIEAKGFLEVISIEESYIWEGITFNRTQGQHGTGKIGKEMGLVSGFVITAHNEPSLYIAGDTIWCPEVEEALESYKPQITVVFAGAAKFSEGDPITMTTQDIYDVCRKVPNSKVIVVHMETWNHCTLTRSELKDFLQKHSLVEQVYVPDDGESINCDSFLEEV</sequence>
<accession>A0A934HW98</accession>
<organism evidence="3 4">
    <name type="scientific">Clostridium aciditolerans</name>
    <dbReference type="NCBI Taxonomy" id="339861"/>
    <lineage>
        <taxon>Bacteria</taxon>
        <taxon>Bacillati</taxon>
        <taxon>Bacillota</taxon>
        <taxon>Clostridia</taxon>
        <taxon>Eubacteriales</taxon>
        <taxon>Clostridiaceae</taxon>
        <taxon>Clostridium</taxon>
    </lineage>
</organism>
<dbReference type="InterPro" id="IPR036866">
    <property type="entry name" value="RibonucZ/Hydroxyglut_hydro"/>
</dbReference>
<keyword evidence="4" id="KW-1185">Reference proteome</keyword>
<dbReference type="InterPro" id="IPR001279">
    <property type="entry name" value="Metallo-B-lactamas"/>
</dbReference>
<proteinExistence type="predicted"/>